<dbReference type="RefSeq" id="WP_127695228.1">
    <property type="nucleotide sequence ID" value="NZ_SACQ01000007.1"/>
</dbReference>
<name>A0A437Q5U7_9GAMM</name>
<dbReference type="SUPFAM" id="SSF75169">
    <property type="entry name" value="DsrEFH-like"/>
    <property type="match status" value="1"/>
</dbReference>
<comment type="caution">
    <text evidence="1">The sequence shown here is derived from an EMBL/GenBank/DDBJ whole genome shotgun (WGS) entry which is preliminary data.</text>
</comment>
<protein>
    <submittedName>
        <fullName evidence="1">Sulfur reduction protein DsrE</fullName>
    </submittedName>
</protein>
<accession>A0A437Q5U7</accession>
<dbReference type="InterPro" id="IPR027396">
    <property type="entry name" value="DsrEFH-like"/>
</dbReference>
<evidence type="ECO:0000313" key="1">
    <source>
        <dbReference type="EMBL" id="RVU29880.1"/>
    </source>
</evidence>
<reference evidence="1 2" key="1">
    <citation type="submission" date="2019-01" db="EMBL/GenBank/DDBJ databases">
        <authorList>
            <person name="Chen W.-M."/>
        </authorList>
    </citation>
    <scope>NUCLEOTIDE SEQUENCE [LARGE SCALE GENOMIC DNA]</scope>
    <source>
        <strain evidence="1 2">HPM-16</strain>
    </source>
</reference>
<dbReference type="Pfam" id="PF02635">
    <property type="entry name" value="DsrE"/>
    <property type="match status" value="1"/>
</dbReference>
<gene>
    <name evidence="1" type="ORF">EOE65_15165</name>
</gene>
<organism evidence="1 2">
    <name type="scientific">Neptunomonas marina</name>
    <dbReference type="NCBI Taxonomy" id="1815562"/>
    <lineage>
        <taxon>Bacteria</taxon>
        <taxon>Pseudomonadati</taxon>
        <taxon>Pseudomonadota</taxon>
        <taxon>Gammaproteobacteria</taxon>
        <taxon>Oceanospirillales</taxon>
        <taxon>Oceanospirillaceae</taxon>
        <taxon>Neptunomonas</taxon>
    </lineage>
</organism>
<dbReference type="AlphaFoldDB" id="A0A437Q5U7"/>
<evidence type="ECO:0000313" key="2">
    <source>
        <dbReference type="Proteomes" id="UP000282818"/>
    </source>
</evidence>
<dbReference type="EMBL" id="SACQ01000007">
    <property type="protein sequence ID" value="RVU29880.1"/>
    <property type="molecule type" value="Genomic_DNA"/>
</dbReference>
<proteinExistence type="predicted"/>
<dbReference type="InterPro" id="IPR003787">
    <property type="entry name" value="Sulphur_relay_DsrE/F-like"/>
</dbReference>
<sequence length="124" mass="13114">MPVNTDFVGTLFSNLDDPNKITVAFTMGVKALEQGHSATIMLMVDAVHLARPNSLDGVDIGAPFMPAQELLEAFIANGGQVAVCKACMVHNGVAEDEIDSRFVVISADDVVPLIMNAQGSLQLT</sequence>
<dbReference type="Proteomes" id="UP000282818">
    <property type="component" value="Unassembled WGS sequence"/>
</dbReference>
<keyword evidence="2" id="KW-1185">Reference proteome</keyword>
<dbReference type="Gene3D" id="3.40.1260.10">
    <property type="entry name" value="DsrEFH-like"/>
    <property type="match status" value="1"/>
</dbReference>